<evidence type="ECO:0000256" key="1">
    <source>
        <dbReference type="SAM" id="Phobius"/>
    </source>
</evidence>
<accession>A0A0F9MF33</accession>
<feature type="transmembrane region" description="Helical" evidence="1">
    <location>
        <begin position="193"/>
        <end position="213"/>
    </location>
</feature>
<sequence>MCKYLLCITRMKLKKICKNKYFKISFVSFLIISIFSNMTIILNSFSYNGYIEDSTIKNQNIFFTSQGTDGEPEIVGKFASYDPQTGEEEIYFNISSYIKLNSCTLQYNYYFNGIFYGPYVNSMEFINETFLGKYYYSLWYSKIFLPIFSEYKEYSFIIYEIVLTMDFNGNYSQIELPPGEITQTSKSDIQINFLMVLLIFGFIIPLPVGIIILKTLKRKRVLLD</sequence>
<dbReference type="EMBL" id="LAZR01009015">
    <property type="protein sequence ID" value="KKM75220.1"/>
    <property type="molecule type" value="Genomic_DNA"/>
</dbReference>
<keyword evidence="1" id="KW-1133">Transmembrane helix</keyword>
<reference evidence="2" key="1">
    <citation type="journal article" date="2015" name="Nature">
        <title>Complex archaea that bridge the gap between prokaryotes and eukaryotes.</title>
        <authorList>
            <person name="Spang A."/>
            <person name="Saw J.H."/>
            <person name="Jorgensen S.L."/>
            <person name="Zaremba-Niedzwiedzka K."/>
            <person name="Martijn J."/>
            <person name="Lind A.E."/>
            <person name="van Eijk R."/>
            <person name="Schleper C."/>
            <person name="Guy L."/>
            <person name="Ettema T.J."/>
        </authorList>
    </citation>
    <scope>NUCLEOTIDE SEQUENCE</scope>
</reference>
<evidence type="ECO:0000313" key="2">
    <source>
        <dbReference type="EMBL" id="KKM75220.1"/>
    </source>
</evidence>
<proteinExistence type="predicted"/>
<comment type="caution">
    <text evidence="2">The sequence shown here is derived from an EMBL/GenBank/DDBJ whole genome shotgun (WGS) entry which is preliminary data.</text>
</comment>
<name>A0A0F9MF33_9ZZZZ</name>
<gene>
    <name evidence="2" type="ORF">LCGC14_1392450</name>
</gene>
<keyword evidence="1" id="KW-0472">Membrane</keyword>
<keyword evidence="1" id="KW-0812">Transmembrane</keyword>
<feature type="transmembrane region" description="Helical" evidence="1">
    <location>
        <begin position="21"/>
        <end position="42"/>
    </location>
</feature>
<protein>
    <submittedName>
        <fullName evidence="2">Uncharacterized protein</fullName>
    </submittedName>
</protein>
<organism evidence="2">
    <name type="scientific">marine sediment metagenome</name>
    <dbReference type="NCBI Taxonomy" id="412755"/>
    <lineage>
        <taxon>unclassified sequences</taxon>
        <taxon>metagenomes</taxon>
        <taxon>ecological metagenomes</taxon>
    </lineage>
</organism>
<dbReference type="AlphaFoldDB" id="A0A0F9MF33"/>